<comment type="caution">
    <text evidence="3">The sequence shown here is derived from an EMBL/GenBank/DDBJ whole genome shotgun (WGS) entry which is preliminary data.</text>
</comment>
<dbReference type="Proteomes" id="UP000004191">
    <property type="component" value="Unassembled WGS sequence"/>
</dbReference>
<feature type="signal peptide" evidence="1">
    <location>
        <begin position="1"/>
        <end position="21"/>
    </location>
</feature>
<evidence type="ECO:0000313" key="3">
    <source>
        <dbReference type="EMBL" id="EHR36274.1"/>
    </source>
</evidence>
<reference evidence="3 4" key="1">
    <citation type="submission" date="2012-01" db="EMBL/GenBank/DDBJ databases">
        <title>The Genome Sequence of Helcococcus kunzii ATCC 51366.</title>
        <authorList>
            <consortium name="The Broad Institute Genome Sequencing Platform"/>
            <person name="Earl A."/>
            <person name="Ward D."/>
            <person name="Feldgarden M."/>
            <person name="Gevers D."/>
            <person name="Huys G."/>
            <person name="Young S.K."/>
            <person name="Zeng Q."/>
            <person name="Gargeya S."/>
            <person name="Fitzgerald M."/>
            <person name="Haas B."/>
            <person name="Abouelleil A."/>
            <person name="Alvarado L."/>
            <person name="Arachchi H.M."/>
            <person name="Berlin A."/>
            <person name="Chapman S.B."/>
            <person name="Gearin G."/>
            <person name="Goldberg J."/>
            <person name="Griggs A."/>
            <person name="Gujja S."/>
            <person name="Hansen M."/>
            <person name="Heiman D."/>
            <person name="Howarth C."/>
            <person name="Larimer J."/>
            <person name="Lui A."/>
            <person name="MacDonald P.J.P."/>
            <person name="McCowen C."/>
            <person name="Montmayeur A."/>
            <person name="Murphy C."/>
            <person name="Neiman D."/>
            <person name="Pearson M."/>
            <person name="Priest M."/>
            <person name="Roberts A."/>
            <person name="Saif S."/>
            <person name="Shea T."/>
            <person name="Sisk P."/>
            <person name="Stolte C."/>
            <person name="Sykes S."/>
            <person name="Wortman J."/>
            <person name="Nusbaum C."/>
            <person name="Birren B."/>
        </authorList>
    </citation>
    <scope>NUCLEOTIDE SEQUENCE [LARGE SCALE GENOMIC DNA]</scope>
    <source>
        <strain evidence="3 4">ATCC 51366</strain>
    </source>
</reference>
<evidence type="ECO:0000256" key="1">
    <source>
        <dbReference type="SAM" id="SignalP"/>
    </source>
</evidence>
<evidence type="ECO:0000313" key="4">
    <source>
        <dbReference type="Proteomes" id="UP000004191"/>
    </source>
</evidence>
<dbReference type="OrthoDB" id="9779098at2"/>
<gene>
    <name evidence="3" type="ORF">HMPREF9709_00029</name>
</gene>
<keyword evidence="4" id="KW-1185">Reference proteome</keyword>
<dbReference type="RefSeq" id="WP_005396798.1">
    <property type="nucleotide sequence ID" value="NZ_JH601088.1"/>
</dbReference>
<evidence type="ECO:0000259" key="2">
    <source>
        <dbReference type="Pfam" id="PF20251"/>
    </source>
</evidence>
<dbReference type="InterPro" id="IPR046878">
    <property type="entry name" value="Big_14"/>
</dbReference>
<dbReference type="PROSITE" id="PS51257">
    <property type="entry name" value="PROKAR_LIPOPROTEIN"/>
    <property type="match status" value="1"/>
</dbReference>
<proteinExistence type="predicted"/>
<dbReference type="AlphaFoldDB" id="H3NL18"/>
<keyword evidence="1" id="KW-0732">Signal</keyword>
<accession>H3NL18</accession>
<dbReference type="PATRIC" id="fig|883114.3.peg.28"/>
<name>H3NL18_9FIRM</name>
<sequence>MKKIILLICMLIFVTGCSSGGKEDGTKETGKTIEILETKSETPDVELKAESKEFALINITYANKSEKDYYTGKGWKYYYRKDDKSEWEELVPENYKVTQEGLAIKAGKDFNQELNLTEIFKGKELEKGEYKAENIVSAKEEQKKVEFTFKIQ</sequence>
<feature type="domain" description="Bacterial Ig-like" evidence="2">
    <location>
        <begin position="45"/>
        <end position="133"/>
    </location>
</feature>
<organism evidence="3 4">
    <name type="scientific">Helcococcus kunzii ATCC 51366</name>
    <dbReference type="NCBI Taxonomy" id="883114"/>
    <lineage>
        <taxon>Bacteria</taxon>
        <taxon>Bacillati</taxon>
        <taxon>Bacillota</taxon>
        <taxon>Tissierellia</taxon>
        <taxon>Tissierellales</taxon>
        <taxon>Peptoniphilaceae</taxon>
        <taxon>Helcococcus</taxon>
    </lineage>
</organism>
<feature type="chain" id="PRO_5003590870" description="Bacterial Ig-like domain-containing protein" evidence="1">
    <location>
        <begin position="22"/>
        <end position="152"/>
    </location>
</feature>
<protein>
    <recommendedName>
        <fullName evidence="2">Bacterial Ig-like domain-containing protein</fullName>
    </recommendedName>
</protein>
<dbReference type="GeneID" id="96998056"/>
<dbReference type="HOGENOM" id="CLU_1719826_0_0_9"/>
<dbReference type="EMBL" id="AGEI01000002">
    <property type="protein sequence ID" value="EHR36274.1"/>
    <property type="molecule type" value="Genomic_DNA"/>
</dbReference>
<dbReference type="Pfam" id="PF20251">
    <property type="entry name" value="Big_14"/>
    <property type="match status" value="1"/>
</dbReference>